<evidence type="ECO:0000256" key="4">
    <source>
        <dbReference type="SAM" id="Phobius"/>
    </source>
</evidence>
<feature type="signal peptide" evidence="5">
    <location>
        <begin position="1"/>
        <end position="19"/>
    </location>
</feature>
<dbReference type="PANTHER" id="PTHR46228:SF2">
    <property type="entry name" value="KELCH REPEAT PROTEIN (AFU_ORTHOLOGUE AFUA_4G14350)"/>
    <property type="match status" value="1"/>
</dbReference>
<feature type="compositionally biased region" description="Low complexity" evidence="3">
    <location>
        <begin position="648"/>
        <end position="675"/>
    </location>
</feature>
<evidence type="ECO:0000313" key="6">
    <source>
        <dbReference type="EMBL" id="KAL3428465.1"/>
    </source>
</evidence>
<comment type="caution">
    <text evidence="6">The sequence shown here is derived from an EMBL/GenBank/DDBJ whole genome shotgun (WGS) entry which is preliminary data.</text>
</comment>
<accession>A0ABR4PZ04</accession>
<feature type="compositionally biased region" description="Basic and acidic residues" evidence="3">
    <location>
        <begin position="611"/>
        <end position="620"/>
    </location>
</feature>
<keyword evidence="4" id="KW-0472">Membrane</keyword>
<keyword evidence="5" id="KW-0732">Signal</keyword>
<sequence>MFSRLFILGVASFLGQVAAQEAGWDLEDGQVNSTLCTWETPRAAVIRDTLYIDGGYLMWRPGFSDGTYGNPIADDNPLGIVYLLSFNNSFTTSENISQVFGRSSKAPDGGAANNVAPQYIDGGMFADDFEWYTYGGTLRLTDSMDPPSDQTVAKYEVYQSGAPRQFIRGYKVDDLPPELTRYVTAGAVASAPSENLGFYFSGLRAASHGQINYLPGNDSLNADVASTTLIQVNMTAQQDEVWSNLTLPSTVTPRASAEIVWVPVSAQGILVAIGGVINPSFAFLGQAGNDSSNAASADISPGFMSTVSIYDIATQTWYEQETNGGPGALARGCTVLASAQDGSSHNIYWYGGYDGINPDIVNDDVWVLSIPSFVWSQVHSGNPGGGRMGHRCAKPYPDQMVVVGGLPASSTVSLNCLDEFVRIFNLSSSEWITSYNPDVWSNYTVPGTITSRIGGNGAGGATATAPVPSGFSDPSLAGIFNSAYPTSKITNWYPYQAAATPTNTPTPLPTAVSKSGTPKYLAPLLGVVLSLFFVTLFILGFMLWRRRKIVRSRAGSSEAGTVEGRNRITNWILGTPSTDAKAPTVTSTDETPSSPYSQEEIPEMQEVGDTQVHEMDDTSRPVELSSGDTRPTGFVPMSGNDRPQYRLTSSPSSASRSSTISHISRSSGPRPGISPTQSPILRADSPSLGRTSPQPASRVVSDMSGISDNERGHLRGISEASISSAGDSFATPGEFGSGSGNGMSANLGRPAPEKYGSSNSLREGVVSPITPPEGVNDHSGDYIGVPRAQSQDSMRRRSHFEERL</sequence>
<name>A0ABR4PZ04_9HELO</name>
<organism evidence="6 7">
    <name type="scientific">Phlyctema vagabunda</name>
    <dbReference type="NCBI Taxonomy" id="108571"/>
    <lineage>
        <taxon>Eukaryota</taxon>
        <taxon>Fungi</taxon>
        <taxon>Dikarya</taxon>
        <taxon>Ascomycota</taxon>
        <taxon>Pezizomycotina</taxon>
        <taxon>Leotiomycetes</taxon>
        <taxon>Helotiales</taxon>
        <taxon>Dermateaceae</taxon>
        <taxon>Phlyctema</taxon>
    </lineage>
</organism>
<dbReference type="PANTHER" id="PTHR46228">
    <property type="entry name" value="KELCH DOMAIN-CONTAINING PROTEIN"/>
    <property type="match status" value="1"/>
</dbReference>
<dbReference type="SUPFAM" id="SSF50965">
    <property type="entry name" value="Galactose oxidase, central domain"/>
    <property type="match status" value="1"/>
</dbReference>
<evidence type="ECO:0000256" key="2">
    <source>
        <dbReference type="ARBA" id="ARBA00022737"/>
    </source>
</evidence>
<feature type="compositionally biased region" description="Basic and acidic residues" evidence="3">
    <location>
        <begin position="793"/>
        <end position="804"/>
    </location>
</feature>
<evidence type="ECO:0000256" key="3">
    <source>
        <dbReference type="SAM" id="MobiDB-lite"/>
    </source>
</evidence>
<feature type="transmembrane region" description="Helical" evidence="4">
    <location>
        <begin position="520"/>
        <end position="544"/>
    </location>
</feature>
<gene>
    <name evidence="6" type="ORF">PVAG01_01974</name>
</gene>
<protein>
    <submittedName>
        <fullName evidence="6">Kelch repeat protein</fullName>
    </submittedName>
</protein>
<keyword evidence="7" id="KW-1185">Reference proteome</keyword>
<dbReference type="Proteomes" id="UP001629113">
    <property type="component" value="Unassembled WGS sequence"/>
</dbReference>
<keyword evidence="2" id="KW-0677">Repeat</keyword>
<evidence type="ECO:0000313" key="7">
    <source>
        <dbReference type="Proteomes" id="UP001629113"/>
    </source>
</evidence>
<evidence type="ECO:0000256" key="5">
    <source>
        <dbReference type="SAM" id="SignalP"/>
    </source>
</evidence>
<proteinExistence type="predicted"/>
<dbReference type="InterPro" id="IPR015915">
    <property type="entry name" value="Kelch-typ_b-propeller"/>
</dbReference>
<feature type="chain" id="PRO_5045831816" evidence="5">
    <location>
        <begin position="20"/>
        <end position="804"/>
    </location>
</feature>
<feature type="compositionally biased region" description="Polar residues" evidence="3">
    <location>
        <begin position="584"/>
        <end position="597"/>
    </location>
</feature>
<keyword evidence="1" id="KW-0880">Kelch repeat</keyword>
<dbReference type="InterPro" id="IPR011043">
    <property type="entry name" value="Gal_Oxase/kelch_b-propeller"/>
</dbReference>
<reference evidence="6 7" key="1">
    <citation type="submission" date="2024-06" db="EMBL/GenBank/DDBJ databases">
        <title>Complete genome of Phlyctema vagabunda strain 19-DSS-EL-015.</title>
        <authorList>
            <person name="Fiorenzani C."/>
        </authorList>
    </citation>
    <scope>NUCLEOTIDE SEQUENCE [LARGE SCALE GENOMIC DNA]</scope>
    <source>
        <strain evidence="6 7">19-DSS-EL-015</strain>
    </source>
</reference>
<evidence type="ECO:0000256" key="1">
    <source>
        <dbReference type="ARBA" id="ARBA00022441"/>
    </source>
</evidence>
<keyword evidence="4" id="KW-1133">Transmembrane helix</keyword>
<dbReference type="EMBL" id="JBFCZG010000001">
    <property type="protein sequence ID" value="KAL3428465.1"/>
    <property type="molecule type" value="Genomic_DNA"/>
</dbReference>
<dbReference type="Gene3D" id="2.120.10.80">
    <property type="entry name" value="Kelch-type beta propeller"/>
    <property type="match status" value="1"/>
</dbReference>
<keyword evidence="4" id="KW-0812">Transmembrane</keyword>
<feature type="region of interest" description="Disordered" evidence="3">
    <location>
        <begin position="570"/>
        <end position="804"/>
    </location>
</feature>